<evidence type="ECO:0000256" key="2">
    <source>
        <dbReference type="ARBA" id="ARBA00022694"/>
    </source>
</evidence>
<dbReference type="AlphaFoldDB" id="A0A5R9FWL7"/>
<protein>
    <recommendedName>
        <fullName evidence="4">tRNA pseudouridine synthase A</fullName>
        <ecNumber evidence="4">5.4.99.12</ecNumber>
    </recommendedName>
    <alternativeName>
        <fullName evidence="4">tRNA pseudouridine(38-40) synthase</fullName>
    </alternativeName>
    <alternativeName>
        <fullName evidence="4">tRNA pseudouridylate synthase I</fullName>
    </alternativeName>
    <alternativeName>
        <fullName evidence="4">tRNA-uridine isomerase I</fullName>
    </alternativeName>
</protein>
<dbReference type="InterPro" id="IPR020103">
    <property type="entry name" value="PsdUridine_synth_cat_dom_sf"/>
</dbReference>
<comment type="subunit">
    <text evidence="4">Homodimer.</text>
</comment>
<dbReference type="InterPro" id="IPR020095">
    <property type="entry name" value="PsdUridine_synth_TruA_C"/>
</dbReference>
<evidence type="ECO:0000256" key="5">
    <source>
        <dbReference type="PIRSR" id="PIRSR001430-1"/>
    </source>
</evidence>
<dbReference type="PANTHER" id="PTHR11142:SF0">
    <property type="entry name" value="TRNA PSEUDOURIDINE SYNTHASE-LIKE 1"/>
    <property type="match status" value="1"/>
</dbReference>
<dbReference type="PANTHER" id="PTHR11142">
    <property type="entry name" value="PSEUDOURIDYLATE SYNTHASE"/>
    <property type="match status" value="1"/>
</dbReference>
<dbReference type="CDD" id="cd02570">
    <property type="entry name" value="PseudoU_synth_EcTruA"/>
    <property type="match status" value="1"/>
</dbReference>
<feature type="domain" description="Pseudouridine synthase I TruA alpha/beta" evidence="8">
    <location>
        <begin position="9"/>
        <end position="102"/>
    </location>
</feature>
<keyword evidence="10" id="KW-1185">Reference proteome</keyword>
<feature type="active site" description="Nucleophile" evidence="4 5">
    <location>
        <position position="52"/>
    </location>
</feature>
<feature type="domain" description="Pseudouridine synthase I TruA alpha/beta" evidence="8">
    <location>
        <begin position="143"/>
        <end position="255"/>
    </location>
</feature>
<evidence type="ECO:0000256" key="3">
    <source>
        <dbReference type="ARBA" id="ARBA00023235"/>
    </source>
</evidence>
<comment type="caution">
    <text evidence="9">The sequence shown here is derived from an EMBL/GenBank/DDBJ whole genome shotgun (WGS) entry which is preliminary data.</text>
</comment>
<gene>
    <name evidence="4 9" type="primary">truA</name>
    <name evidence="9" type="ORF">FE782_31105</name>
</gene>
<dbReference type="Proteomes" id="UP000309676">
    <property type="component" value="Unassembled WGS sequence"/>
</dbReference>
<evidence type="ECO:0000259" key="8">
    <source>
        <dbReference type="Pfam" id="PF01416"/>
    </source>
</evidence>
<dbReference type="InterPro" id="IPR020097">
    <property type="entry name" value="PsdUridine_synth_TruA_a/b_dom"/>
</dbReference>
<comment type="function">
    <text evidence="4">Formation of pseudouridine at positions 38, 39 and 40 in the anticodon stem and loop of transfer RNAs.</text>
</comment>
<dbReference type="RefSeq" id="WP_138198250.1">
    <property type="nucleotide sequence ID" value="NZ_VCIW01000038.1"/>
</dbReference>
<dbReference type="GO" id="GO:0160147">
    <property type="term" value="F:tRNA pseudouridine(38-40) synthase activity"/>
    <property type="evidence" value="ECO:0007669"/>
    <property type="project" value="UniProtKB-EC"/>
</dbReference>
<accession>A0A5R9FWL7</accession>
<name>A0A5R9FWL7_9BACL</name>
<dbReference type="EMBL" id="VCIW01000038">
    <property type="protein sequence ID" value="TLS48387.1"/>
    <property type="molecule type" value="Genomic_DNA"/>
</dbReference>
<evidence type="ECO:0000313" key="9">
    <source>
        <dbReference type="EMBL" id="TLS48387.1"/>
    </source>
</evidence>
<evidence type="ECO:0000256" key="7">
    <source>
        <dbReference type="RuleBase" id="RU003792"/>
    </source>
</evidence>
<dbReference type="SUPFAM" id="SSF55120">
    <property type="entry name" value="Pseudouridine synthase"/>
    <property type="match status" value="1"/>
</dbReference>
<keyword evidence="2 4" id="KW-0819">tRNA processing</keyword>
<dbReference type="GO" id="GO:0003723">
    <property type="term" value="F:RNA binding"/>
    <property type="evidence" value="ECO:0007669"/>
    <property type="project" value="InterPro"/>
</dbReference>
<dbReference type="InterPro" id="IPR020094">
    <property type="entry name" value="TruA/RsuA/RluB/E/F_N"/>
</dbReference>
<dbReference type="GO" id="GO:0031119">
    <property type="term" value="P:tRNA pseudouridine synthesis"/>
    <property type="evidence" value="ECO:0007669"/>
    <property type="project" value="UniProtKB-UniRule"/>
</dbReference>
<organism evidence="9 10">
    <name type="scientific">Paenibacillus antri</name>
    <dbReference type="NCBI Taxonomy" id="2582848"/>
    <lineage>
        <taxon>Bacteria</taxon>
        <taxon>Bacillati</taxon>
        <taxon>Bacillota</taxon>
        <taxon>Bacilli</taxon>
        <taxon>Bacillales</taxon>
        <taxon>Paenibacillaceae</taxon>
        <taxon>Paenibacillus</taxon>
    </lineage>
</organism>
<sequence>MRNIRMTIGYDGTDYHGFQVQPGVPSIQAALIEAIAAITGETAAVHGSGRTDAGVHARAQVVNFVTSSRLPADRWCQALNARLPNDIVVWKAEEAPLTFHARKSSKRKTYCYTINGNRYPDPLNRRTEFHHPGSLDVSAMREAIRHLEGEHDFTSFCSVRAASESKVRTVYEAQLTQTAVEGMESATGVGRLRLFFTGNGFLYNMVRIMAGTLLAVGEGKLHAAEIPRILQARDRALAGPTAKPYGLSLWSVEYEL</sequence>
<dbReference type="NCBIfam" id="TIGR00071">
    <property type="entry name" value="hisT_truA"/>
    <property type="match status" value="1"/>
</dbReference>
<dbReference type="Gene3D" id="3.30.70.580">
    <property type="entry name" value="Pseudouridine synthase I, catalytic domain, N-terminal subdomain"/>
    <property type="match status" value="1"/>
</dbReference>
<evidence type="ECO:0000256" key="6">
    <source>
        <dbReference type="PIRSR" id="PIRSR001430-2"/>
    </source>
</evidence>
<dbReference type="HAMAP" id="MF_00171">
    <property type="entry name" value="TruA"/>
    <property type="match status" value="1"/>
</dbReference>
<reference evidence="9 10" key="1">
    <citation type="submission" date="2019-05" db="EMBL/GenBank/DDBJ databases">
        <authorList>
            <person name="Narsing Rao M.P."/>
            <person name="Li W.J."/>
        </authorList>
    </citation>
    <scope>NUCLEOTIDE SEQUENCE [LARGE SCALE GENOMIC DNA]</scope>
    <source>
        <strain evidence="9 10">SYSU_K30003</strain>
    </source>
</reference>
<dbReference type="OrthoDB" id="9811823at2"/>
<dbReference type="InterPro" id="IPR001406">
    <property type="entry name" value="PsdUridine_synth_TruA"/>
</dbReference>
<comment type="caution">
    <text evidence="4">Lacks conserved residue(s) required for the propagation of feature annotation.</text>
</comment>
<comment type="catalytic activity">
    <reaction evidence="4 7">
        <text>uridine(38/39/40) in tRNA = pseudouridine(38/39/40) in tRNA</text>
        <dbReference type="Rhea" id="RHEA:22376"/>
        <dbReference type="Rhea" id="RHEA-COMP:10085"/>
        <dbReference type="Rhea" id="RHEA-COMP:10087"/>
        <dbReference type="ChEBI" id="CHEBI:65314"/>
        <dbReference type="ChEBI" id="CHEBI:65315"/>
        <dbReference type="EC" id="5.4.99.12"/>
    </reaction>
</comment>
<dbReference type="EC" id="5.4.99.12" evidence="4"/>
<comment type="similarity">
    <text evidence="1 4 7">Belongs to the tRNA pseudouridine synthase TruA family.</text>
</comment>
<dbReference type="Pfam" id="PF01416">
    <property type="entry name" value="PseudoU_synth_1"/>
    <property type="match status" value="2"/>
</dbReference>
<proteinExistence type="inferred from homology"/>
<keyword evidence="3 4" id="KW-0413">Isomerase</keyword>
<dbReference type="Gene3D" id="3.30.70.660">
    <property type="entry name" value="Pseudouridine synthase I, catalytic domain, C-terminal subdomain"/>
    <property type="match status" value="1"/>
</dbReference>
<feature type="binding site" evidence="4 6">
    <location>
        <position position="110"/>
    </location>
    <ligand>
        <name>substrate</name>
    </ligand>
</feature>
<dbReference type="PIRSF" id="PIRSF001430">
    <property type="entry name" value="tRNA_psdUrid_synth"/>
    <property type="match status" value="1"/>
</dbReference>
<evidence type="ECO:0000256" key="4">
    <source>
        <dbReference type="HAMAP-Rule" id="MF_00171"/>
    </source>
</evidence>
<evidence type="ECO:0000256" key="1">
    <source>
        <dbReference type="ARBA" id="ARBA00009375"/>
    </source>
</evidence>
<dbReference type="FunFam" id="3.30.70.580:FF:000001">
    <property type="entry name" value="tRNA pseudouridine synthase A"/>
    <property type="match status" value="1"/>
</dbReference>
<evidence type="ECO:0000313" key="10">
    <source>
        <dbReference type="Proteomes" id="UP000309676"/>
    </source>
</evidence>